<organism evidence="2 3">
    <name type="scientific">Clostridium ganghwense</name>
    <dbReference type="NCBI Taxonomy" id="312089"/>
    <lineage>
        <taxon>Bacteria</taxon>
        <taxon>Bacillati</taxon>
        <taxon>Bacillota</taxon>
        <taxon>Clostridia</taxon>
        <taxon>Eubacteriales</taxon>
        <taxon>Clostridiaceae</taxon>
        <taxon>Clostridium</taxon>
    </lineage>
</organism>
<keyword evidence="1" id="KW-0472">Membrane</keyword>
<name>A0ABT4CKV5_9CLOT</name>
<proteinExistence type="predicted"/>
<protein>
    <submittedName>
        <fullName evidence="2">Uncharacterized protein</fullName>
    </submittedName>
</protein>
<accession>A0ABT4CKV5</accession>
<sequence>MDFNDMEGISSLINNLTGGNGIGSLENIDKLSGLLGSKGLGTGSRFPLLLIIIVFLLFSNRGGYNNRNNCQQYSCRCYRKGSKKHRRKQCCKCCGYGSGYGGYGGHGGYGGGYGGYGGGYGGCGGGYGNNIIFIIIILFFIRLGKSSGLGSISSILNFLPTQGTDDIDTNEEE</sequence>
<feature type="transmembrane region" description="Helical" evidence="1">
    <location>
        <begin position="127"/>
        <end position="144"/>
    </location>
</feature>
<feature type="transmembrane region" description="Helical" evidence="1">
    <location>
        <begin position="40"/>
        <end position="58"/>
    </location>
</feature>
<keyword evidence="1" id="KW-0812">Transmembrane</keyword>
<evidence type="ECO:0000256" key="1">
    <source>
        <dbReference type="SAM" id="Phobius"/>
    </source>
</evidence>
<keyword evidence="1" id="KW-1133">Transmembrane helix</keyword>
<dbReference type="Proteomes" id="UP001079657">
    <property type="component" value="Unassembled WGS sequence"/>
</dbReference>
<evidence type="ECO:0000313" key="3">
    <source>
        <dbReference type="Proteomes" id="UP001079657"/>
    </source>
</evidence>
<evidence type="ECO:0000313" key="2">
    <source>
        <dbReference type="EMBL" id="MCY6369662.1"/>
    </source>
</evidence>
<gene>
    <name evidence="2" type="ORF">OXH55_03230</name>
</gene>
<reference evidence="2" key="1">
    <citation type="submission" date="2022-12" db="EMBL/GenBank/DDBJ databases">
        <authorList>
            <person name="Wang J."/>
        </authorList>
    </citation>
    <scope>NUCLEOTIDE SEQUENCE</scope>
    <source>
        <strain evidence="2">HY-42-06</strain>
    </source>
</reference>
<comment type="caution">
    <text evidence="2">The sequence shown here is derived from an EMBL/GenBank/DDBJ whole genome shotgun (WGS) entry which is preliminary data.</text>
</comment>
<dbReference type="EMBL" id="JAPQES010000001">
    <property type="protein sequence ID" value="MCY6369662.1"/>
    <property type="molecule type" value="Genomic_DNA"/>
</dbReference>
<keyword evidence="3" id="KW-1185">Reference proteome</keyword>